<evidence type="ECO:0000256" key="1">
    <source>
        <dbReference type="ARBA" id="ARBA00023125"/>
    </source>
</evidence>
<accession>A0A9X3N6K2</accession>
<dbReference type="GO" id="GO:0003700">
    <property type="term" value="F:DNA-binding transcription factor activity"/>
    <property type="evidence" value="ECO:0007669"/>
    <property type="project" value="TreeGrafter"/>
</dbReference>
<feature type="DNA-binding region" description="H-T-H motif" evidence="2">
    <location>
        <begin position="31"/>
        <end position="50"/>
    </location>
</feature>
<dbReference type="InterPro" id="IPR050109">
    <property type="entry name" value="HTH-type_TetR-like_transc_reg"/>
</dbReference>
<organism evidence="4 5">
    <name type="scientific">Solirubrobacter ginsenosidimutans</name>
    <dbReference type="NCBI Taxonomy" id="490573"/>
    <lineage>
        <taxon>Bacteria</taxon>
        <taxon>Bacillati</taxon>
        <taxon>Actinomycetota</taxon>
        <taxon>Thermoleophilia</taxon>
        <taxon>Solirubrobacterales</taxon>
        <taxon>Solirubrobacteraceae</taxon>
        <taxon>Solirubrobacter</taxon>
    </lineage>
</organism>
<dbReference type="PROSITE" id="PS50977">
    <property type="entry name" value="HTH_TETR_2"/>
    <property type="match status" value="1"/>
</dbReference>
<evidence type="ECO:0000313" key="5">
    <source>
        <dbReference type="Proteomes" id="UP001149140"/>
    </source>
</evidence>
<sequence>MAPRRSAEDRREEITGIALRHFAEGGYHGTSTEAIAREAGISQPYLFRLFRTKRDLFLACADRCYANVAKVFADAVAAAPDETPLEAMGRAYEEQLLPNRHMLLFQMQSYATNEPEIRAHVRAGFVELVRTVSAMAGFTPEEAWSFFAYGMLLNVTTALDFPREAWE</sequence>
<feature type="domain" description="HTH tetR-type" evidence="3">
    <location>
        <begin position="8"/>
        <end position="68"/>
    </location>
</feature>
<dbReference type="GO" id="GO:0000976">
    <property type="term" value="F:transcription cis-regulatory region binding"/>
    <property type="evidence" value="ECO:0007669"/>
    <property type="project" value="TreeGrafter"/>
</dbReference>
<comment type="caution">
    <text evidence="4">The sequence shown here is derived from an EMBL/GenBank/DDBJ whole genome shotgun (WGS) entry which is preliminary data.</text>
</comment>
<proteinExistence type="predicted"/>
<dbReference type="PANTHER" id="PTHR30055">
    <property type="entry name" value="HTH-TYPE TRANSCRIPTIONAL REGULATOR RUTR"/>
    <property type="match status" value="1"/>
</dbReference>
<dbReference type="PANTHER" id="PTHR30055:SF146">
    <property type="entry name" value="HTH-TYPE TRANSCRIPTIONAL DUAL REGULATOR CECR"/>
    <property type="match status" value="1"/>
</dbReference>
<dbReference type="Proteomes" id="UP001149140">
    <property type="component" value="Unassembled WGS sequence"/>
</dbReference>
<dbReference type="InterPro" id="IPR009057">
    <property type="entry name" value="Homeodomain-like_sf"/>
</dbReference>
<keyword evidence="5" id="KW-1185">Reference proteome</keyword>
<dbReference type="Gene3D" id="1.10.357.10">
    <property type="entry name" value="Tetracycline Repressor, domain 2"/>
    <property type="match status" value="1"/>
</dbReference>
<evidence type="ECO:0000313" key="4">
    <source>
        <dbReference type="EMBL" id="MDA0165818.1"/>
    </source>
</evidence>
<reference evidence="4" key="1">
    <citation type="submission" date="2022-10" db="EMBL/GenBank/DDBJ databases">
        <title>The WGS of Solirubrobacter ginsenosidimutans DSM 21036.</title>
        <authorList>
            <person name="Jiang Z."/>
        </authorList>
    </citation>
    <scope>NUCLEOTIDE SEQUENCE</scope>
    <source>
        <strain evidence="4">DSM 21036</strain>
    </source>
</reference>
<dbReference type="SUPFAM" id="SSF46689">
    <property type="entry name" value="Homeodomain-like"/>
    <property type="match status" value="1"/>
</dbReference>
<dbReference type="EMBL" id="JAPDOD010000052">
    <property type="protein sequence ID" value="MDA0165818.1"/>
    <property type="molecule type" value="Genomic_DNA"/>
</dbReference>
<dbReference type="RefSeq" id="WP_270045080.1">
    <property type="nucleotide sequence ID" value="NZ_JAPDOD010000052.1"/>
</dbReference>
<dbReference type="PRINTS" id="PR00455">
    <property type="entry name" value="HTHTETR"/>
</dbReference>
<dbReference type="AlphaFoldDB" id="A0A9X3N6K2"/>
<evidence type="ECO:0000259" key="3">
    <source>
        <dbReference type="PROSITE" id="PS50977"/>
    </source>
</evidence>
<gene>
    <name evidence="4" type="ORF">OM076_36465</name>
</gene>
<keyword evidence="1 2" id="KW-0238">DNA-binding</keyword>
<name>A0A9X3N6K2_9ACTN</name>
<dbReference type="InterPro" id="IPR001647">
    <property type="entry name" value="HTH_TetR"/>
</dbReference>
<evidence type="ECO:0000256" key="2">
    <source>
        <dbReference type="PROSITE-ProRule" id="PRU00335"/>
    </source>
</evidence>
<protein>
    <submittedName>
        <fullName evidence="4">TetR/AcrR family transcriptional regulator</fullName>
    </submittedName>
</protein>
<dbReference type="Pfam" id="PF00440">
    <property type="entry name" value="TetR_N"/>
    <property type="match status" value="1"/>
</dbReference>